<evidence type="ECO:0000313" key="1">
    <source>
        <dbReference type="EMBL" id="MBR9728808.1"/>
    </source>
</evidence>
<comment type="caution">
    <text evidence="1">The sequence shown here is derived from an EMBL/GenBank/DDBJ whole genome shotgun (WGS) entry which is preliminary data.</text>
</comment>
<name>A0ABS5I4Q4_9GAMM</name>
<dbReference type="EMBL" id="JAAIKR010000012">
    <property type="protein sequence ID" value="MBR9728808.1"/>
    <property type="molecule type" value="Genomic_DNA"/>
</dbReference>
<dbReference type="RefSeq" id="WP_153665116.1">
    <property type="nucleotide sequence ID" value="NZ_JAAIKR010000012.1"/>
</dbReference>
<dbReference type="Proteomes" id="UP000811844">
    <property type="component" value="Unassembled WGS sequence"/>
</dbReference>
<proteinExistence type="predicted"/>
<reference evidence="1 2" key="1">
    <citation type="submission" date="2020-02" db="EMBL/GenBank/DDBJ databases">
        <title>Shewanella WXL01 sp. nov., a marine bacterium isolated from green algae in Luhuitou Fringing Reef (Northern South China Sea).</title>
        <authorList>
            <person name="Wang X."/>
        </authorList>
    </citation>
    <scope>NUCLEOTIDE SEQUENCE [LARGE SCALE GENOMIC DNA]</scope>
    <source>
        <strain evidence="1 2">MCCC 1A01895</strain>
    </source>
</reference>
<gene>
    <name evidence="1" type="ORF">G3R48_12555</name>
</gene>
<sequence>MVGKTDECKSALKKLKKKSKKVTSKSLKQLNALTANVNRNGEVAASLSSPLSPQLTKELNQLSEQVITNVVSELIQPLNPVLSWFHHGQARSKPIVALSPSNDVVSPKPAATPAARIAVNARPGQSILRVPLKSPACKRCPALAGGYCKCAAKKFNVTV</sequence>
<protein>
    <submittedName>
        <fullName evidence="1">Uncharacterized protein</fullName>
    </submittedName>
</protein>
<keyword evidence="2" id="KW-1185">Reference proteome</keyword>
<accession>A0ABS5I4Q4</accession>
<evidence type="ECO:0000313" key="2">
    <source>
        <dbReference type="Proteomes" id="UP000811844"/>
    </source>
</evidence>
<organism evidence="1 2">
    <name type="scientific">Shewanella intestini</name>
    <dbReference type="NCBI Taxonomy" id="2017544"/>
    <lineage>
        <taxon>Bacteria</taxon>
        <taxon>Pseudomonadati</taxon>
        <taxon>Pseudomonadota</taxon>
        <taxon>Gammaproteobacteria</taxon>
        <taxon>Alteromonadales</taxon>
        <taxon>Shewanellaceae</taxon>
        <taxon>Shewanella</taxon>
    </lineage>
</organism>